<accession>A0A2R4XJD3</accession>
<dbReference type="KEGG" id="boz:DBV39_09525"/>
<evidence type="ECO:0000256" key="11">
    <source>
        <dbReference type="ARBA" id="ARBA00023136"/>
    </source>
</evidence>
<proteinExistence type="inferred from homology"/>
<evidence type="ECO:0000256" key="6">
    <source>
        <dbReference type="ARBA" id="ARBA00022475"/>
    </source>
</evidence>
<evidence type="ECO:0000256" key="4">
    <source>
        <dbReference type="ARBA" id="ARBA00016461"/>
    </source>
</evidence>
<name>A0A2R4XJD3_9BURK</name>
<feature type="transmembrane region" description="Helical" evidence="12">
    <location>
        <begin position="15"/>
        <end position="37"/>
    </location>
</feature>
<comment type="subcellular location">
    <subcellularLocation>
        <location evidence="2 12">Cell inner membrane</location>
        <topology evidence="2 12">Single-pass membrane protein</topology>
    </subcellularLocation>
</comment>
<keyword evidence="6 12" id="KW-1003">Cell membrane</keyword>
<dbReference type="Proteomes" id="UP000244571">
    <property type="component" value="Chromosome"/>
</dbReference>
<comment type="similarity">
    <text evidence="3 12">Belongs to the CcmD/CycX/HelD family.</text>
</comment>
<dbReference type="GO" id="GO:1903607">
    <property type="term" value="P:cytochrome c biosynthetic process"/>
    <property type="evidence" value="ECO:0007669"/>
    <property type="project" value="TreeGrafter"/>
</dbReference>
<evidence type="ECO:0000256" key="3">
    <source>
        <dbReference type="ARBA" id="ARBA00008741"/>
    </source>
</evidence>
<keyword evidence="7 12" id="KW-0997">Cell inner membrane</keyword>
<keyword evidence="14" id="KW-1185">Reference proteome</keyword>
<comment type="function">
    <text evidence="1 12">Required for the export of heme to the periplasm for the biogenesis of c-type cytochromes.</text>
</comment>
<gene>
    <name evidence="13" type="primary">ccmD</name>
    <name evidence="13" type="ORF">DBV39_09525</name>
</gene>
<dbReference type="GO" id="GO:0015886">
    <property type="term" value="P:heme transport"/>
    <property type="evidence" value="ECO:0007669"/>
    <property type="project" value="InterPro"/>
</dbReference>
<evidence type="ECO:0000256" key="7">
    <source>
        <dbReference type="ARBA" id="ARBA00022519"/>
    </source>
</evidence>
<evidence type="ECO:0000256" key="10">
    <source>
        <dbReference type="ARBA" id="ARBA00022989"/>
    </source>
</evidence>
<dbReference type="Pfam" id="PF04995">
    <property type="entry name" value="CcmD"/>
    <property type="match status" value="1"/>
</dbReference>
<keyword evidence="11 12" id="KW-0472">Membrane</keyword>
<organism evidence="13 14">
    <name type="scientific">Orrella marina</name>
    <dbReference type="NCBI Taxonomy" id="2163011"/>
    <lineage>
        <taxon>Bacteria</taxon>
        <taxon>Pseudomonadati</taxon>
        <taxon>Pseudomonadota</taxon>
        <taxon>Betaproteobacteria</taxon>
        <taxon>Burkholderiales</taxon>
        <taxon>Alcaligenaceae</taxon>
        <taxon>Orrella</taxon>
    </lineage>
</organism>
<keyword evidence="9 12" id="KW-0201">Cytochrome c-type biogenesis</keyword>
<evidence type="ECO:0000313" key="13">
    <source>
        <dbReference type="EMBL" id="AWB33905.1"/>
    </source>
</evidence>
<sequence>MTWNSVAEFFAMGGYAQYVWGSVGVSAIALAVELFLLRQRRQGALLQSKHELTLERKGLNESST</sequence>
<dbReference type="InterPro" id="IPR052075">
    <property type="entry name" value="Heme_exporter_D"/>
</dbReference>
<evidence type="ECO:0000256" key="9">
    <source>
        <dbReference type="ARBA" id="ARBA00022748"/>
    </source>
</evidence>
<dbReference type="InterPro" id="IPR007078">
    <property type="entry name" value="Haem_export_protD_CcmD"/>
</dbReference>
<evidence type="ECO:0000256" key="2">
    <source>
        <dbReference type="ARBA" id="ARBA00004377"/>
    </source>
</evidence>
<dbReference type="RefSeq" id="WP_108621332.1">
    <property type="nucleotide sequence ID" value="NZ_CP028901.1"/>
</dbReference>
<dbReference type="GO" id="GO:0017004">
    <property type="term" value="P:cytochrome complex assembly"/>
    <property type="evidence" value="ECO:0007669"/>
    <property type="project" value="UniProtKB-KW"/>
</dbReference>
<dbReference type="OrthoDB" id="9815607at2"/>
<reference evidence="13 14" key="1">
    <citation type="submission" date="2018-04" db="EMBL/GenBank/DDBJ databases">
        <title>Bordetella sp. HZ20 isolated from seawater.</title>
        <authorList>
            <person name="Sun C."/>
        </authorList>
    </citation>
    <scope>NUCLEOTIDE SEQUENCE [LARGE SCALE GENOMIC DNA]</scope>
    <source>
        <strain evidence="13 14">HZ20</strain>
    </source>
</reference>
<protein>
    <recommendedName>
        <fullName evidence="4 12">Heme exporter protein D</fullName>
    </recommendedName>
</protein>
<dbReference type="AlphaFoldDB" id="A0A2R4XJD3"/>
<dbReference type="GO" id="GO:0005886">
    <property type="term" value="C:plasma membrane"/>
    <property type="evidence" value="ECO:0007669"/>
    <property type="project" value="UniProtKB-SubCell"/>
</dbReference>
<evidence type="ECO:0000256" key="12">
    <source>
        <dbReference type="RuleBase" id="RU363101"/>
    </source>
</evidence>
<dbReference type="NCBIfam" id="TIGR03141">
    <property type="entry name" value="cytochro_ccmD"/>
    <property type="match status" value="1"/>
</dbReference>
<keyword evidence="8 12" id="KW-0812">Transmembrane</keyword>
<evidence type="ECO:0000256" key="5">
    <source>
        <dbReference type="ARBA" id="ARBA00022448"/>
    </source>
</evidence>
<evidence type="ECO:0000256" key="8">
    <source>
        <dbReference type="ARBA" id="ARBA00022692"/>
    </source>
</evidence>
<dbReference type="PANTHER" id="PTHR37531:SF1">
    <property type="entry name" value="HEME EXPORTER PROTEIN D"/>
    <property type="match status" value="1"/>
</dbReference>
<keyword evidence="10 12" id="KW-1133">Transmembrane helix</keyword>
<evidence type="ECO:0000256" key="1">
    <source>
        <dbReference type="ARBA" id="ARBA00002442"/>
    </source>
</evidence>
<evidence type="ECO:0000313" key="14">
    <source>
        <dbReference type="Proteomes" id="UP000244571"/>
    </source>
</evidence>
<dbReference type="PANTHER" id="PTHR37531">
    <property type="entry name" value="HEME EXPORTER PROTEIN D"/>
    <property type="match status" value="1"/>
</dbReference>
<dbReference type="EMBL" id="CP028901">
    <property type="protein sequence ID" value="AWB33905.1"/>
    <property type="molecule type" value="Genomic_DNA"/>
</dbReference>
<keyword evidence="5 12" id="KW-0813">Transport</keyword>